<evidence type="ECO:0000256" key="1">
    <source>
        <dbReference type="SAM" id="SignalP"/>
    </source>
</evidence>
<protein>
    <submittedName>
        <fullName evidence="2">Uncharacterized protein</fullName>
    </submittedName>
</protein>
<evidence type="ECO:0000313" key="2">
    <source>
        <dbReference type="EMBL" id="SEB38449.1"/>
    </source>
</evidence>
<dbReference type="OrthoDB" id="122907at2"/>
<organism evidence="2 3">
    <name type="scientific">Terriglobus roseus</name>
    <dbReference type="NCBI Taxonomy" id="392734"/>
    <lineage>
        <taxon>Bacteria</taxon>
        <taxon>Pseudomonadati</taxon>
        <taxon>Acidobacteriota</taxon>
        <taxon>Terriglobia</taxon>
        <taxon>Terriglobales</taxon>
        <taxon>Acidobacteriaceae</taxon>
        <taxon>Terriglobus</taxon>
    </lineage>
</organism>
<keyword evidence="1" id="KW-0732">Signal</keyword>
<gene>
    <name evidence="2" type="ORF">SAMN05443244_0155</name>
</gene>
<reference evidence="2 3" key="1">
    <citation type="submission" date="2016-10" db="EMBL/GenBank/DDBJ databases">
        <authorList>
            <person name="de Groot N.N."/>
        </authorList>
    </citation>
    <scope>NUCLEOTIDE SEQUENCE [LARGE SCALE GENOMIC DNA]</scope>
    <source>
        <strain evidence="2 3">AB35.6</strain>
    </source>
</reference>
<evidence type="ECO:0000313" key="3">
    <source>
        <dbReference type="Proteomes" id="UP000182409"/>
    </source>
</evidence>
<dbReference type="EMBL" id="FNSD01000001">
    <property type="protein sequence ID" value="SEB38449.1"/>
    <property type="molecule type" value="Genomic_DNA"/>
</dbReference>
<feature type="signal peptide" evidence="1">
    <location>
        <begin position="1"/>
        <end position="23"/>
    </location>
</feature>
<proteinExistence type="predicted"/>
<dbReference type="AlphaFoldDB" id="A0A1H4IWK7"/>
<feature type="chain" id="PRO_5010158321" evidence="1">
    <location>
        <begin position="24"/>
        <end position="100"/>
    </location>
</feature>
<name>A0A1H4IWK7_9BACT</name>
<sequence length="100" mass="11172">MLNLVRLFRVVLAMSVLMASARAQQHIASAVQAAEHARAEMVAEDRQKKMLADADQLVAMAQQLKSAVDQTKKDELSVQVIKQADQIEKLAKSVKDRMRQ</sequence>
<dbReference type="Proteomes" id="UP000182409">
    <property type="component" value="Unassembled WGS sequence"/>
</dbReference>
<accession>A0A1H4IWK7</accession>